<dbReference type="InterPro" id="IPR029064">
    <property type="entry name" value="Ribosomal_eL30-like_sf"/>
</dbReference>
<keyword evidence="6" id="KW-1185">Reference proteome</keyword>
<reference evidence="5 6" key="1">
    <citation type="submission" date="2007-08" db="EMBL/GenBank/DDBJ databases">
        <title>Complete sequence of Roseiflexus castenholzii DSM 13941.</title>
        <authorList>
            <consortium name="US DOE Joint Genome Institute"/>
            <person name="Copeland A."/>
            <person name="Lucas S."/>
            <person name="Lapidus A."/>
            <person name="Barry K."/>
            <person name="Glavina del Rio T."/>
            <person name="Dalin E."/>
            <person name="Tice H."/>
            <person name="Pitluck S."/>
            <person name="Thompson L.S."/>
            <person name="Brettin T."/>
            <person name="Bruce D."/>
            <person name="Detter J.C."/>
            <person name="Han C."/>
            <person name="Tapia R."/>
            <person name="Schmutz J."/>
            <person name="Larimer F."/>
            <person name="Land M."/>
            <person name="Hauser L."/>
            <person name="Kyrpides N."/>
            <person name="Mikhailova N."/>
            <person name="Bryant D.A."/>
            <person name="Hanada S."/>
            <person name="Tsukatani Y."/>
            <person name="Richardson P."/>
        </authorList>
    </citation>
    <scope>NUCLEOTIDE SEQUENCE [LARGE SCALE GENOMIC DNA]</scope>
    <source>
        <strain evidence="6">DSM 13941 / HLO8</strain>
    </source>
</reference>
<dbReference type="EMBL" id="CP000804">
    <property type="protein sequence ID" value="ABU57532.1"/>
    <property type="molecule type" value="Genomic_DNA"/>
</dbReference>
<dbReference type="GO" id="GO:0008173">
    <property type="term" value="F:RNA methyltransferase activity"/>
    <property type="evidence" value="ECO:0007669"/>
    <property type="project" value="InterPro"/>
</dbReference>
<protein>
    <submittedName>
        <fullName evidence="5">tRNA/rRNA methyltransferase (SpoU)</fullName>
    </submittedName>
</protein>
<dbReference type="AlphaFoldDB" id="A7NJ66"/>
<dbReference type="GO" id="GO:0005737">
    <property type="term" value="C:cytoplasm"/>
    <property type="evidence" value="ECO:0007669"/>
    <property type="project" value="UniProtKB-ARBA"/>
</dbReference>
<proteinExistence type="inferred from homology"/>
<dbReference type="HOGENOM" id="CLU_021322_3_2_0"/>
<evidence type="ECO:0000256" key="3">
    <source>
        <dbReference type="ARBA" id="ARBA00022679"/>
    </source>
</evidence>
<dbReference type="Pfam" id="PF22435">
    <property type="entry name" value="MRM3-like_sub_bind"/>
    <property type="match status" value="1"/>
</dbReference>
<evidence type="ECO:0000256" key="1">
    <source>
        <dbReference type="ARBA" id="ARBA00007228"/>
    </source>
</evidence>
<keyword evidence="2 5" id="KW-0489">Methyltransferase</keyword>
<dbReference type="InterPro" id="IPR013123">
    <property type="entry name" value="SpoU_subst-bd"/>
</dbReference>
<dbReference type="GO" id="GO:0032259">
    <property type="term" value="P:methylation"/>
    <property type="evidence" value="ECO:0007669"/>
    <property type="project" value="UniProtKB-KW"/>
</dbReference>
<dbReference type="SUPFAM" id="SSF55315">
    <property type="entry name" value="L30e-like"/>
    <property type="match status" value="1"/>
</dbReference>
<dbReference type="GO" id="GO:0003723">
    <property type="term" value="F:RNA binding"/>
    <property type="evidence" value="ECO:0007669"/>
    <property type="project" value="InterPro"/>
</dbReference>
<dbReference type="InterPro" id="IPR051259">
    <property type="entry name" value="rRNA_Methyltransferase"/>
</dbReference>
<dbReference type="eggNOG" id="COG0566">
    <property type="taxonomic scope" value="Bacteria"/>
</dbReference>
<accession>A7NJ66</accession>
<feature type="domain" description="RNA 2-O ribose methyltransferase substrate binding" evidence="4">
    <location>
        <begin position="3"/>
        <end position="79"/>
    </location>
</feature>
<dbReference type="PANTHER" id="PTHR43191:SF2">
    <property type="entry name" value="RRNA METHYLTRANSFERASE 3, MITOCHONDRIAL"/>
    <property type="match status" value="1"/>
</dbReference>
<dbReference type="InterPro" id="IPR001537">
    <property type="entry name" value="SpoU_MeTrfase"/>
</dbReference>
<sequence length="235" mass="25087">MFVLEGVRLVADALESGATLTLVLYAPEQLQQTPAGLDLLQRLQRLPVGYAATPQVIASVADTVHPQGVVALARWPQIPPGKPGLILVIDAVQDPGNLGTLLRSAEAVGVAQTLCSVGTVDVYAPKVVRSAMGAHIRLSIEQDVRWDEIGERLADVDHVYAADPHARMPYYAADWRQPSALLVGNEAHGLSEAARRLATKPITIPMCGRAESLNVAVAASVILFEALRQRTLGRG</sequence>
<comment type="similarity">
    <text evidence="1">Belongs to the class IV-like SAM-binding methyltransferase superfamily. RNA methyltransferase TrmH family.</text>
</comment>
<dbReference type="PANTHER" id="PTHR43191">
    <property type="entry name" value="RRNA METHYLTRANSFERASE 3"/>
    <property type="match status" value="1"/>
</dbReference>
<dbReference type="SUPFAM" id="SSF75217">
    <property type="entry name" value="alpha/beta knot"/>
    <property type="match status" value="1"/>
</dbReference>
<gene>
    <name evidence="5" type="ordered locus">Rcas_1437</name>
</gene>
<dbReference type="CDD" id="cd18095">
    <property type="entry name" value="SpoU-like_rRNA-MTase"/>
    <property type="match status" value="1"/>
</dbReference>
<evidence type="ECO:0000256" key="2">
    <source>
        <dbReference type="ARBA" id="ARBA00022603"/>
    </source>
</evidence>
<dbReference type="Gene3D" id="3.30.1330.30">
    <property type="match status" value="1"/>
</dbReference>
<keyword evidence="3 5" id="KW-0808">Transferase</keyword>
<dbReference type="STRING" id="383372.Rcas_1437"/>
<evidence type="ECO:0000313" key="5">
    <source>
        <dbReference type="EMBL" id="ABU57532.1"/>
    </source>
</evidence>
<organism evidence="5 6">
    <name type="scientific">Roseiflexus castenholzii (strain DSM 13941 / HLO8)</name>
    <dbReference type="NCBI Taxonomy" id="383372"/>
    <lineage>
        <taxon>Bacteria</taxon>
        <taxon>Bacillati</taxon>
        <taxon>Chloroflexota</taxon>
        <taxon>Chloroflexia</taxon>
        <taxon>Chloroflexales</taxon>
        <taxon>Roseiflexineae</taxon>
        <taxon>Roseiflexaceae</taxon>
        <taxon>Roseiflexus</taxon>
    </lineage>
</organism>
<dbReference type="Pfam" id="PF00588">
    <property type="entry name" value="SpoU_methylase"/>
    <property type="match status" value="1"/>
</dbReference>
<dbReference type="InterPro" id="IPR029026">
    <property type="entry name" value="tRNA_m1G_MTases_N"/>
</dbReference>
<dbReference type="SMART" id="SM00967">
    <property type="entry name" value="SpoU_sub_bind"/>
    <property type="match status" value="1"/>
</dbReference>
<evidence type="ECO:0000313" key="6">
    <source>
        <dbReference type="Proteomes" id="UP000000263"/>
    </source>
</evidence>
<dbReference type="InterPro" id="IPR053888">
    <property type="entry name" value="MRM3-like_sub_bind"/>
</dbReference>
<dbReference type="Gene3D" id="3.40.1280.10">
    <property type="match status" value="1"/>
</dbReference>
<evidence type="ECO:0000259" key="4">
    <source>
        <dbReference type="SMART" id="SM00967"/>
    </source>
</evidence>
<dbReference type="GO" id="GO:0006396">
    <property type="term" value="P:RNA processing"/>
    <property type="evidence" value="ECO:0007669"/>
    <property type="project" value="InterPro"/>
</dbReference>
<dbReference type="Proteomes" id="UP000000263">
    <property type="component" value="Chromosome"/>
</dbReference>
<name>A7NJ66_ROSCS</name>
<dbReference type="KEGG" id="rca:Rcas_1437"/>
<dbReference type="InterPro" id="IPR029028">
    <property type="entry name" value="Alpha/beta_knot_MTases"/>
</dbReference>